<evidence type="ECO:0000313" key="1">
    <source>
        <dbReference type="EMBL" id="KAI9918125.1"/>
    </source>
</evidence>
<dbReference type="EMBL" id="CM047592">
    <property type="protein sequence ID" value="KAI9918125.1"/>
    <property type="molecule type" value="Genomic_DNA"/>
</dbReference>
<dbReference type="Proteomes" id="UP001163321">
    <property type="component" value="Chromosome 13"/>
</dbReference>
<evidence type="ECO:0000313" key="2">
    <source>
        <dbReference type="Proteomes" id="UP001163321"/>
    </source>
</evidence>
<name>A0ACC0WJ72_9STRA</name>
<gene>
    <name evidence="1" type="ORF">PsorP6_013102</name>
</gene>
<accession>A0ACC0WJ72</accession>
<proteinExistence type="predicted"/>
<sequence length="125" mass="13819">MWWTVKPDLDVTTRSYGVTGLLANTRDVFRLRCRTNENTWSPFSEASKSCRTLPGGIVSIRDEQDGDILSASRSEHASLQVTIVTKAVAAASRLKRRPPSGRHASVDRCLRLETDECPDDVTCPG</sequence>
<keyword evidence="2" id="KW-1185">Reference proteome</keyword>
<protein>
    <submittedName>
        <fullName evidence="1">Uncharacterized protein</fullName>
    </submittedName>
</protein>
<comment type="caution">
    <text evidence="1">The sequence shown here is derived from an EMBL/GenBank/DDBJ whole genome shotgun (WGS) entry which is preliminary data.</text>
</comment>
<organism evidence="1 2">
    <name type="scientific">Peronosclerospora sorghi</name>
    <dbReference type="NCBI Taxonomy" id="230839"/>
    <lineage>
        <taxon>Eukaryota</taxon>
        <taxon>Sar</taxon>
        <taxon>Stramenopiles</taxon>
        <taxon>Oomycota</taxon>
        <taxon>Peronosporomycetes</taxon>
        <taxon>Peronosporales</taxon>
        <taxon>Peronosporaceae</taxon>
        <taxon>Peronosclerospora</taxon>
    </lineage>
</organism>
<reference evidence="1 2" key="1">
    <citation type="journal article" date="2022" name="bioRxiv">
        <title>The genome of the oomycete Peronosclerospora sorghi, a cosmopolitan pathogen of maize and sorghum, is inflated with dispersed pseudogenes.</title>
        <authorList>
            <person name="Fletcher K."/>
            <person name="Martin F."/>
            <person name="Isakeit T."/>
            <person name="Cavanaugh K."/>
            <person name="Magill C."/>
            <person name="Michelmore R."/>
        </authorList>
    </citation>
    <scope>NUCLEOTIDE SEQUENCE [LARGE SCALE GENOMIC DNA]</scope>
    <source>
        <strain evidence="1">P6</strain>
    </source>
</reference>